<dbReference type="PANTHER" id="PTHR35529">
    <property type="entry name" value="MANGANESE EFFLUX PUMP MNTP-RELATED"/>
    <property type="match status" value="1"/>
</dbReference>
<dbReference type="GO" id="GO:0005886">
    <property type="term" value="C:plasma membrane"/>
    <property type="evidence" value="ECO:0007669"/>
    <property type="project" value="UniProtKB-SubCell"/>
</dbReference>
<dbReference type="HAMAP" id="MF_01521">
    <property type="entry name" value="MntP_pump"/>
    <property type="match status" value="1"/>
</dbReference>
<comment type="similarity">
    <text evidence="8">Belongs to the MntP (TC 9.B.29) family.</text>
</comment>
<dbReference type="InterPro" id="IPR022929">
    <property type="entry name" value="Put_MntP"/>
</dbReference>
<comment type="subcellular location">
    <subcellularLocation>
        <location evidence="8">Cell membrane</location>
        <topology evidence="8">Multi-pass membrane protein</topology>
    </subcellularLocation>
</comment>
<feature type="transmembrane region" description="Helical" evidence="8">
    <location>
        <begin position="70"/>
        <end position="90"/>
    </location>
</feature>
<dbReference type="GO" id="GO:0005384">
    <property type="term" value="F:manganese ion transmembrane transporter activity"/>
    <property type="evidence" value="ECO:0007669"/>
    <property type="project" value="UniProtKB-UniRule"/>
</dbReference>
<keyword evidence="1 8" id="KW-0813">Transport</keyword>
<keyword evidence="7 8" id="KW-0464">Manganese</keyword>
<keyword evidence="10" id="KW-1185">Reference proteome</keyword>
<evidence type="ECO:0000256" key="2">
    <source>
        <dbReference type="ARBA" id="ARBA00022475"/>
    </source>
</evidence>
<feature type="transmembrane region" description="Helical" evidence="8">
    <location>
        <begin position="131"/>
        <end position="151"/>
    </location>
</feature>
<keyword evidence="2 8" id="KW-1003">Cell membrane</keyword>
<keyword evidence="5 8" id="KW-0406">Ion transport</keyword>
<feature type="transmembrane region" description="Helical" evidence="8">
    <location>
        <begin position="6"/>
        <end position="28"/>
    </location>
</feature>
<dbReference type="KEGG" id="anf:AQPE_2981"/>
<organism evidence="9 10">
    <name type="scientific">Aquipluma nitroreducens</name>
    <dbReference type="NCBI Taxonomy" id="2010828"/>
    <lineage>
        <taxon>Bacteria</taxon>
        <taxon>Pseudomonadati</taxon>
        <taxon>Bacteroidota</taxon>
        <taxon>Bacteroidia</taxon>
        <taxon>Marinilabiliales</taxon>
        <taxon>Prolixibacteraceae</taxon>
        <taxon>Aquipluma</taxon>
    </lineage>
</organism>
<gene>
    <name evidence="8" type="primary">mntP</name>
    <name evidence="9" type="ORF">AQPE_2981</name>
</gene>
<evidence type="ECO:0000256" key="6">
    <source>
        <dbReference type="ARBA" id="ARBA00023136"/>
    </source>
</evidence>
<keyword evidence="4 8" id="KW-1133">Transmembrane helix</keyword>
<feature type="transmembrane region" description="Helical" evidence="8">
    <location>
        <begin position="102"/>
        <end position="125"/>
    </location>
</feature>
<dbReference type="Proteomes" id="UP001193389">
    <property type="component" value="Chromosome"/>
</dbReference>
<keyword evidence="6 8" id="KW-0472">Membrane</keyword>
<proteinExistence type="inferred from homology"/>
<dbReference type="EMBL" id="AP018694">
    <property type="protein sequence ID" value="BBE18813.1"/>
    <property type="molecule type" value="Genomic_DNA"/>
</dbReference>
<protein>
    <recommendedName>
        <fullName evidence="8">Putative manganese efflux pump MntP</fullName>
    </recommendedName>
</protein>
<name>A0A5K7SB58_9BACT</name>
<dbReference type="AlphaFoldDB" id="A0A5K7SB58"/>
<comment type="function">
    <text evidence="8">Probably functions as a manganese efflux pump.</text>
</comment>
<reference evidence="9" key="1">
    <citation type="journal article" date="2020" name="Int. J. Syst. Evol. Microbiol.">
        <title>Aquipluma nitroreducens gen. nov. sp. nov., a novel facultatively anaerobic bacterium isolated from a freshwater lake.</title>
        <authorList>
            <person name="Watanabe M."/>
            <person name="Kojima H."/>
            <person name="Fukui M."/>
        </authorList>
    </citation>
    <scope>NUCLEOTIDE SEQUENCE</scope>
    <source>
        <strain evidence="9">MeG22</strain>
    </source>
</reference>
<dbReference type="PANTHER" id="PTHR35529:SF1">
    <property type="entry name" value="MANGANESE EFFLUX PUMP MNTP-RELATED"/>
    <property type="match status" value="1"/>
</dbReference>
<evidence type="ECO:0000256" key="1">
    <source>
        <dbReference type="ARBA" id="ARBA00022448"/>
    </source>
</evidence>
<keyword evidence="3 8" id="KW-0812">Transmembrane</keyword>
<evidence type="ECO:0000313" key="10">
    <source>
        <dbReference type="Proteomes" id="UP001193389"/>
    </source>
</evidence>
<evidence type="ECO:0000256" key="8">
    <source>
        <dbReference type="HAMAP-Rule" id="MF_01521"/>
    </source>
</evidence>
<evidence type="ECO:0000313" key="9">
    <source>
        <dbReference type="EMBL" id="BBE18813.1"/>
    </source>
</evidence>
<dbReference type="Pfam" id="PF02659">
    <property type="entry name" value="Mntp"/>
    <property type="match status" value="1"/>
</dbReference>
<sequence>MEILTVLLLAIGLSFDSFAVSVCSGLNLPHIRFFQAAKIAIFLALFQAFMPLIGWLVGNSMKSLIEPVDHWIAFGLLSLIGGKMIIESLISSEEREIKNPLHIKVILTLSVATSIDALAVGFSFSTILDKILFAVVVIGVVTFIASMLGILLGKKTGPKINKYAEILGGAILIIIGVKILIEHLLVN</sequence>
<accession>A0A5K7SB58</accession>
<feature type="transmembrane region" description="Helical" evidence="8">
    <location>
        <begin position="40"/>
        <end position="58"/>
    </location>
</feature>
<dbReference type="RefSeq" id="WP_318347116.1">
    <property type="nucleotide sequence ID" value="NZ_AP018694.1"/>
</dbReference>
<evidence type="ECO:0000256" key="3">
    <source>
        <dbReference type="ARBA" id="ARBA00022692"/>
    </source>
</evidence>
<dbReference type="InterPro" id="IPR003810">
    <property type="entry name" value="Mntp/YtaF"/>
</dbReference>
<feature type="transmembrane region" description="Helical" evidence="8">
    <location>
        <begin position="163"/>
        <end position="181"/>
    </location>
</feature>
<evidence type="ECO:0000256" key="5">
    <source>
        <dbReference type="ARBA" id="ARBA00023065"/>
    </source>
</evidence>
<evidence type="ECO:0000256" key="4">
    <source>
        <dbReference type="ARBA" id="ARBA00022989"/>
    </source>
</evidence>
<evidence type="ECO:0000256" key="7">
    <source>
        <dbReference type="ARBA" id="ARBA00023211"/>
    </source>
</evidence>